<dbReference type="InterPro" id="IPR013762">
    <property type="entry name" value="Integrase-like_cat_sf"/>
</dbReference>
<evidence type="ECO:0000256" key="1">
    <source>
        <dbReference type="ARBA" id="ARBA00023172"/>
    </source>
</evidence>
<accession>A0A4V6I267</accession>
<dbReference type="GO" id="GO:0015074">
    <property type="term" value="P:DNA integration"/>
    <property type="evidence" value="ECO:0007669"/>
    <property type="project" value="InterPro"/>
</dbReference>
<evidence type="ECO:0000313" key="3">
    <source>
        <dbReference type="EMBL" id="TLD94932.1"/>
    </source>
</evidence>
<proteinExistence type="predicted"/>
<dbReference type="OrthoDB" id="5391994at2"/>
<feature type="domain" description="Tyr recombinase" evidence="2">
    <location>
        <begin position="71"/>
        <end position="245"/>
    </location>
</feature>
<dbReference type="InterPro" id="IPR011010">
    <property type="entry name" value="DNA_brk_join_enz"/>
</dbReference>
<keyword evidence="4" id="KW-1185">Reference proteome</keyword>
<sequence>EAYRSQIKNLQAFFKKDVRLISMRDFERFFEQKPKKYLKMINRLLDVAREQNIDVPKLKSAQFSFAQTQAREIMPFSLKEAQLMIQNAQGSLKNYLCVAFFTGMRVGEILALRESDCDFAQNKITINKTFDRGKITPPKTKSSNRKIDMLPLVKEALSAQKCLSGERLFTLSRVELTGLYKALLHKCGLKNRVLYNTRHSFASIMLSHGEEPLWVAAMMGHKNLNVTYEFYAKFIPNERLRAGFIDFNLNGGEI</sequence>
<comment type="caution">
    <text evidence="3">The sequence shown here is derived from an EMBL/GenBank/DDBJ whole genome shotgun (WGS) entry which is preliminary data.</text>
</comment>
<dbReference type="Proteomes" id="UP000029733">
    <property type="component" value="Unassembled WGS sequence"/>
</dbReference>
<evidence type="ECO:0000259" key="2">
    <source>
        <dbReference type="PROSITE" id="PS51898"/>
    </source>
</evidence>
<dbReference type="Gene3D" id="1.10.443.10">
    <property type="entry name" value="Intergrase catalytic core"/>
    <property type="match status" value="1"/>
</dbReference>
<dbReference type="PANTHER" id="PTHR30349">
    <property type="entry name" value="PHAGE INTEGRASE-RELATED"/>
    <property type="match status" value="1"/>
</dbReference>
<keyword evidence="1" id="KW-0233">DNA recombination</keyword>
<dbReference type="InterPro" id="IPR002104">
    <property type="entry name" value="Integrase_catalytic"/>
</dbReference>
<name>A0A4V6I267_9HELI</name>
<dbReference type="InterPro" id="IPR050090">
    <property type="entry name" value="Tyrosine_recombinase_XerCD"/>
</dbReference>
<dbReference type="CDD" id="cd01189">
    <property type="entry name" value="INT_ICEBs1_C_like"/>
    <property type="match status" value="1"/>
</dbReference>
<organism evidence="3 4">
    <name type="scientific">Helicobacter jaachi</name>
    <dbReference type="NCBI Taxonomy" id="1677920"/>
    <lineage>
        <taxon>Bacteria</taxon>
        <taxon>Pseudomonadati</taxon>
        <taxon>Campylobacterota</taxon>
        <taxon>Epsilonproteobacteria</taxon>
        <taxon>Campylobacterales</taxon>
        <taxon>Helicobacteraceae</taxon>
        <taxon>Helicobacter</taxon>
    </lineage>
</organism>
<dbReference type="EMBL" id="JRPR02000013">
    <property type="protein sequence ID" value="TLD94932.1"/>
    <property type="molecule type" value="Genomic_DNA"/>
</dbReference>
<dbReference type="AlphaFoldDB" id="A0A4V6I267"/>
<feature type="non-terminal residue" evidence="3">
    <location>
        <position position="1"/>
    </location>
</feature>
<dbReference type="PANTHER" id="PTHR30349:SF64">
    <property type="entry name" value="PROPHAGE INTEGRASE INTD-RELATED"/>
    <property type="match status" value="1"/>
</dbReference>
<dbReference type="SUPFAM" id="SSF56349">
    <property type="entry name" value="DNA breaking-rejoining enzymes"/>
    <property type="match status" value="1"/>
</dbReference>
<protein>
    <submittedName>
        <fullName evidence="3">Site-specific integrase</fullName>
    </submittedName>
</protein>
<gene>
    <name evidence="3" type="ORF">LS71_008915</name>
</gene>
<dbReference type="GO" id="GO:0006310">
    <property type="term" value="P:DNA recombination"/>
    <property type="evidence" value="ECO:0007669"/>
    <property type="project" value="UniProtKB-KW"/>
</dbReference>
<dbReference type="RefSeq" id="WP_138109923.1">
    <property type="nucleotide sequence ID" value="NZ_JRPR02000013.1"/>
</dbReference>
<evidence type="ECO:0000313" key="4">
    <source>
        <dbReference type="Proteomes" id="UP000029733"/>
    </source>
</evidence>
<dbReference type="GO" id="GO:0003677">
    <property type="term" value="F:DNA binding"/>
    <property type="evidence" value="ECO:0007669"/>
    <property type="project" value="InterPro"/>
</dbReference>
<dbReference type="PROSITE" id="PS51898">
    <property type="entry name" value="TYR_RECOMBINASE"/>
    <property type="match status" value="1"/>
</dbReference>
<reference evidence="3 4" key="1">
    <citation type="journal article" date="2014" name="Genome Announc.">
        <title>Draft genome sequences of eight enterohepatic helicobacter species isolated from both laboratory and wild rodents.</title>
        <authorList>
            <person name="Sheh A."/>
            <person name="Shen Z."/>
            <person name="Fox J.G."/>
        </authorList>
    </citation>
    <scope>NUCLEOTIDE SEQUENCE [LARGE SCALE GENOMIC DNA]</scope>
    <source>
        <strain evidence="3 4">MIT 09-6949</strain>
    </source>
</reference>
<dbReference type="Pfam" id="PF00589">
    <property type="entry name" value="Phage_integrase"/>
    <property type="match status" value="1"/>
</dbReference>